<dbReference type="GO" id="GO:0003824">
    <property type="term" value="F:catalytic activity"/>
    <property type="evidence" value="ECO:0007669"/>
    <property type="project" value="InterPro"/>
</dbReference>
<evidence type="ECO:0000256" key="3">
    <source>
        <dbReference type="ARBA" id="ARBA00023004"/>
    </source>
</evidence>
<protein>
    <submittedName>
        <fullName evidence="6">Radical SAM domain protein</fullName>
    </submittedName>
</protein>
<dbReference type="GO" id="GO:0046872">
    <property type="term" value="F:metal ion binding"/>
    <property type="evidence" value="ECO:0007669"/>
    <property type="project" value="UniProtKB-KW"/>
</dbReference>
<gene>
    <name evidence="6" type="ORF">B1A_06560</name>
</gene>
<dbReference type="InterPro" id="IPR013785">
    <property type="entry name" value="Aldolase_TIM"/>
</dbReference>
<reference evidence="6" key="1">
    <citation type="submission" date="2013-08" db="EMBL/GenBank/DDBJ databases">
        <authorList>
            <person name="Mendez C."/>
            <person name="Richter M."/>
            <person name="Ferrer M."/>
            <person name="Sanchez J."/>
        </authorList>
    </citation>
    <scope>NUCLEOTIDE SEQUENCE</scope>
</reference>
<sequence>MGIFYINIGGGEPTIRRDFLEILRHADSIGIGIKFSTNGSFIDDGFARELRRFRYTDVQISIDGPDRQSNDLIRGAGSFDRAL</sequence>
<reference evidence="6" key="2">
    <citation type="journal article" date="2014" name="ISME J.">
        <title>Microbial stratification in low pH oxic and suboxic macroscopic growths along an acid mine drainage.</title>
        <authorList>
            <person name="Mendez-Garcia C."/>
            <person name="Mesa V."/>
            <person name="Sprenger R.R."/>
            <person name="Richter M."/>
            <person name="Diez M.S."/>
            <person name="Solano J."/>
            <person name="Bargiela R."/>
            <person name="Golyshina O.V."/>
            <person name="Manteca A."/>
            <person name="Ramos J.L."/>
            <person name="Gallego J.R."/>
            <person name="Llorente I."/>
            <person name="Martins Dos Santos V.A."/>
            <person name="Jensen O.N."/>
            <person name="Pelaez A.I."/>
            <person name="Sanchez J."/>
            <person name="Ferrer M."/>
        </authorList>
    </citation>
    <scope>NUCLEOTIDE SEQUENCE</scope>
</reference>
<organism evidence="6">
    <name type="scientific">mine drainage metagenome</name>
    <dbReference type="NCBI Taxonomy" id="410659"/>
    <lineage>
        <taxon>unclassified sequences</taxon>
        <taxon>metagenomes</taxon>
        <taxon>ecological metagenomes</taxon>
    </lineage>
</organism>
<evidence type="ECO:0000256" key="2">
    <source>
        <dbReference type="ARBA" id="ARBA00022723"/>
    </source>
</evidence>
<dbReference type="AlphaFoldDB" id="T1CN87"/>
<feature type="domain" description="Radical SAM core" evidence="5">
    <location>
        <begin position="1"/>
        <end position="83"/>
    </location>
</feature>
<dbReference type="InterPro" id="IPR007197">
    <property type="entry name" value="rSAM"/>
</dbReference>
<comment type="caution">
    <text evidence="6">The sequence shown here is derived from an EMBL/GenBank/DDBJ whole genome shotgun (WGS) entry which is preliminary data.</text>
</comment>
<keyword evidence="3" id="KW-0408">Iron</keyword>
<dbReference type="SUPFAM" id="SSF102114">
    <property type="entry name" value="Radical SAM enzymes"/>
    <property type="match status" value="1"/>
</dbReference>
<dbReference type="PROSITE" id="PS51918">
    <property type="entry name" value="RADICAL_SAM"/>
    <property type="match status" value="1"/>
</dbReference>
<accession>T1CN87</accession>
<keyword evidence="1" id="KW-0949">S-adenosyl-L-methionine</keyword>
<evidence type="ECO:0000313" key="6">
    <source>
        <dbReference type="EMBL" id="EQD69949.1"/>
    </source>
</evidence>
<proteinExistence type="predicted"/>
<dbReference type="Pfam" id="PF04055">
    <property type="entry name" value="Radical_SAM"/>
    <property type="match status" value="1"/>
</dbReference>
<dbReference type="CDD" id="cd01335">
    <property type="entry name" value="Radical_SAM"/>
    <property type="match status" value="1"/>
</dbReference>
<dbReference type="EMBL" id="AUZX01004754">
    <property type="protein sequence ID" value="EQD69949.1"/>
    <property type="molecule type" value="Genomic_DNA"/>
</dbReference>
<name>T1CN87_9ZZZZ</name>
<keyword evidence="4" id="KW-0411">Iron-sulfur</keyword>
<dbReference type="Gene3D" id="3.20.20.70">
    <property type="entry name" value="Aldolase class I"/>
    <property type="match status" value="1"/>
</dbReference>
<dbReference type="InterPro" id="IPR050377">
    <property type="entry name" value="Radical_SAM_PqqE_MftC-like"/>
</dbReference>
<dbReference type="InterPro" id="IPR058240">
    <property type="entry name" value="rSAM_sf"/>
</dbReference>
<feature type="non-terminal residue" evidence="6">
    <location>
        <position position="83"/>
    </location>
</feature>
<evidence type="ECO:0000256" key="1">
    <source>
        <dbReference type="ARBA" id="ARBA00022691"/>
    </source>
</evidence>
<dbReference type="GO" id="GO:0051536">
    <property type="term" value="F:iron-sulfur cluster binding"/>
    <property type="evidence" value="ECO:0007669"/>
    <property type="project" value="UniProtKB-KW"/>
</dbReference>
<dbReference type="PANTHER" id="PTHR11228:SF7">
    <property type="entry name" value="PQQA PEPTIDE CYCLASE"/>
    <property type="match status" value="1"/>
</dbReference>
<evidence type="ECO:0000259" key="5">
    <source>
        <dbReference type="PROSITE" id="PS51918"/>
    </source>
</evidence>
<keyword evidence="2" id="KW-0479">Metal-binding</keyword>
<evidence type="ECO:0000256" key="4">
    <source>
        <dbReference type="ARBA" id="ARBA00023014"/>
    </source>
</evidence>
<dbReference type="PANTHER" id="PTHR11228">
    <property type="entry name" value="RADICAL SAM DOMAIN PROTEIN"/>
    <property type="match status" value="1"/>
</dbReference>